<reference evidence="2 3" key="1">
    <citation type="submission" date="2014-04" db="EMBL/GenBank/DDBJ databases">
        <authorList>
            <consortium name="DOE Joint Genome Institute"/>
            <person name="Kuo A."/>
            <person name="Tarkka M."/>
            <person name="Buscot F."/>
            <person name="Kohler A."/>
            <person name="Nagy L.G."/>
            <person name="Floudas D."/>
            <person name="Copeland A."/>
            <person name="Barry K.W."/>
            <person name="Cichocki N."/>
            <person name="Veneault-Fourrey C."/>
            <person name="LaButti K."/>
            <person name="Lindquist E.A."/>
            <person name="Lipzen A."/>
            <person name="Lundell T."/>
            <person name="Morin E."/>
            <person name="Murat C."/>
            <person name="Sun H."/>
            <person name="Tunlid A."/>
            <person name="Henrissat B."/>
            <person name="Grigoriev I.V."/>
            <person name="Hibbett D.S."/>
            <person name="Martin F."/>
            <person name="Nordberg H.P."/>
            <person name="Cantor M.N."/>
            <person name="Hua S.X."/>
        </authorList>
    </citation>
    <scope>NUCLEOTIDE SEQUENCE [LARGE SCALE GENOMIC DNA]</scope>
    <source>
        <strain evidence="2 3">F 1598</strain>
    </source>
</reference>
<dbReference type="EMBL" id="KN832996">
    <property type="protein sequence ID" value="KIM82101.1"/>
    <property type="molecule type" value="Genomic_DNA"/>
</dbReference>
<proteinExistence type="predicted"/>
<name>A0A0C3FTG8_PILCF</name>
<dbReference type="InParanoid" id="A0A0C3FTG8"/>
<accession>A0A0C3FTG8</accession>
<evidence type="ECO:0000313" key="3">
    <source>
        <dbReference type="Proteomes" id="UP000054166"/>
    </source>
</evidence>
<feature type="compositionally biased region" description="Basic residues" evidence="1">
    <location>
        <begin position="65"/>
        <end position="75"/>
    </location>
</feature>
<dbReference type="HOGENOM" id="CLU_2334407_0_0_1"/>
<evidence type="ECO:0000256" key="1">
    <source>
        <dbReference type="SAM" id="MobiDB-lite"/>
    </source>
</evidence>
<protein>
    <submittedName>
        <fullName evidence="2">Uncharacterized protein</fullName>
    </submittedName>
</protein>
<keyword evidence="3" id="KW-1185">Reference proteome</keyword>
<dbReference type="Proteomes" id="UP000054166">
    <property type="component" value="Unassembled WGS sequence"/>
</dbReference>
<evidence type="ECO:0000313" key="2">
    <source>
        <dbReference type="EMBL" id="KIM82101.1"/>
    </source>
</evidence>
<sequence length="98" mass="11359">MWEGTIAENDVIKHKVRLLRQLVEKLAAMRDGEREEWGLGGATGVLGLESVEEDEEQMARQEQQHKHKQKRRERWRWKGGDDGSNSLNLGHLSQGAWR</sequence>
<feature type="region of interest" description="Disordered" evidence="1">
    <location>
        <begin position="51"/>
        <end position="98"/>
    </location>
</feature>
<gene>
    <name evidence="2" type="ORF">PILCRDRAFT_8339</name>
</gene>
<dbReference type="AlphaFoldDB" id="A0A0C3FTG8"/>
<organism evidence="2 3">
    <name type="scientific">Piloderma croceum (strain F 1598)</name>
    <dbReference type="NCBI Taxonomy" id="765440"/>
    <lineage>
        <taxon>Eukaryota</taxon>
        <taxon>Fungi</taxon>
        <taxon>Dikarya</taxon>
        <taxon>Basidiomycota</taxon>
        <taxon>Agaricomycotina</taxon>
        <taxon>Agaricomycetes</taxon>
        <taxon>Agaricomycetidae</taxon>
        <taxon>Atheliales</taxon>
        <taxon>Atheliaceae</taxon>
        <taxon>Piloderma</taxon>
    </lineage>
</organism>
<reference evidence="3" key="2">
    <citation type="submission" date="2015-01" db="EMBL/GenBank/DDBJ databases">
        <title>Evolutionary Origins and Diversification of the Mycorrhizal Mutualists.</title>
        <authorList>
            <consortium name="DOE Joint Genome Institute"/>
            <consortium name="Mycorrhizal Genomics Consortium"/>
            <person name="Kohler A."/>
            <person name="Kuo A."/>
            <person name="Nagy L.G."/>
            <person name="Floudas D."/>
            <person name="Copeland A."/>
            <person name="Barry K.W."/>
            <person name="Cichocki N."/>
            <person name="Veneault-Fourrey C."/>
            <person name="LaButti K."/>
            <person name="Lindquist E.A."/>
            <person name="Lipzen A."/>
            <person name="Lundell T."/>
            <person name="Morin E."/>
            <person name="Murat C."/>
            <person name="Riley R."/>
            <person name="Ohm R."/>
            <person name="Sun H."/>
            <person name="Tunlid A."/>
            <person name="Henrissat B."/>
            <person name="Grigoriev I.V."/>
            <person name="Hibbett D.S."/>
            <person name="Martin F."/>
        </authorList>
    </citation>
    <scope>NUCLEOTIDE SEQUENCE [LARGE SCALE GENOMIC DNA]</scope>
    <source>
        <strain evidence="3">F 1598</strain>
    </source>
</reference>